<keyword evidence="1" id="KW-0378">Hydrolase</keyword>
<dbReference type="Pfam" id="PF07228">
    <property type="entry name" value="SpoIIE"/>
    <property type="match status" value="1"/>
</dbReference>
<sequence>MMTDANPSSSLTVLVVDDAATNRNLMAAFLARLGHEVIFAVDGVDALECFAAQRPDMVLMDLMMPRMDGFEATRQLRSRQDMAWAPIIIMSALNTDADIVAGLDAGADDYLVKPVSFAVFAAKMRTMARLLGMERRQRELLERMQAISNGVIDGLVTFDERGIIRSANPAASRMFACADGGLNGLRVTELVAPRGERPPYRLLARDLAGSPVGADGVVHQLDGQRADGTVFPLEVGVTELHLDGQPLYIGVLRDISERISQQAAMADHAYRLQRYHDEQHREQELARQIMGSQIDAEALRDPRIHFTVMPARRFSGDLVVAARSPSGRLFAMLADATGHGLTAAISVQPVLPVFYTLVARDEPLAQLVGDLNAVLHRSLPVGRFVGAALVCLSGDGREAEIWVGGVPEVAVIGTDGRVRQRFPSDHVPLGVVNTAAEGCQVARCAVLPGEQLVMYSDGVVEATNDEADSFGVARLEQLLAAHPADGRIEALRIALAEHLAGASAHDDMSALLLDCAPSSDFFGLWDAMI</sequence>
<dbReference type="PANTHER" id="PTHR43156:SF2">
    <property type="entry name" value="STAGE II SPORULATION PROTEIN E"/>
    <property type="match status" value="1"/>
</dbReference>
<dbReference type="Pfam" id="PF00072">
    <property type="entry name" value="Response_reg"/>
    <property type="match status" value="1"/>
</dbReference>
<evidence type="ECO:0000259" key="3">
    <source>
        <dbReference type="PROSITE" id="PS50110"/>
    </source>
</evidence>
<dbReference type="GO" id="GO:0000160">
    <property type="term" value="P:phosphorelay signal transduction system"/>
    <property type="evidence" value="ECO:0007669"/>
    <property type="project" value="InterPro"/>
</dbReference>
<dbReference type="SMART" id="SM00331">
    <property type="entry name" value="PP2C_SIG"/>
    <property type="match status" value="1"/>
</dbReference>
<name>A0A944DAK5_DENI1</name>
<comment type="caution">
    <text evidence="4">The sequence shown here is derived from an EMBL/GenBank/DDBJ whole genome shotgun (WGS) entry which is preliminary data.</text>
</comment>
<dbReference type="PANTHER" id="PTHR43156">
    <property type="entry name" value="STAGE II SPORULATION PROTEIN E-RELATED"/>
    <property type="match status" value="1"/>
</dbReference>
<dbReference type="RefSeq" id="WP_214360684.1">
    <property type="nucleotide sequence ID" value="NZ_JAEKFT010000006.1"/>
</dbReference>
<dbReference type="Proteomes" id="UP000694660">
    <property type="component" value="Unassembled WGS sequence"/>
</dbReference>
<dbReference type="InterPro" id="IPR035965">
    <property type="entry name" value="PAS-like_dom_sf"/>
</dbReference>
<dbReference type="SUPFAM" id="SSF55785">
    <property type="entry name" value="PYP-like sensor domain (PAS domain)"/>
    <property type="match status" value="1"/>
</dbReference>
<evidence type="ECO:0000256" key="2">
    <source>
        <dbReference type="PROSITE-ProRule" id="PRU00169"/>
    </source>
</evidence>
<feature type="modified residue" description="4-aspartylphosphate" evidence="2">
    <location>
        <position position="61"/>
    </location>
</feature>
<dbReference type="CDD" id="cd00130">
    <property type="entry name" value="PAS"/>
    <property type="match status" value="1"/>
</dbReference>
<dbReference type="PROSITE" id="PS50110">
    <property type="entry name" value="RESPONSE_REGULATORY"/>
    <property type="match status" value="1"/>
</dbReference>
<evidence type="ECO:0000313" key="5">
    <source>
        <dbReference type="Proteomes" id="UP000694660"/>
    </source>
</evidence>
<proteinExistence type="predicted"/>
<evidence type="ECO:0000256" key="1">
    <source>
        <dbReference type="ARBA" id="ARBA00022801"/>
    </source>
</evidence>
<dbReference type="InterPro" id="IPR000014">
    <property type="entry name" value="PAS"/>
</dbReference>
<dbReference type="InterPro" id="IPR001789">
    <property type="entry name" value="Sig_transdc_resp-reg_receiver"/>
</dbReference>
<organism evidence="4 5">
    <name type="scientific">Denitromonas iodatirespirans</name>
    <dbReference type="NCBI Taxonomy" id="2795389"/>
    <lineage>
        <taxon>Bacteria</taxon>
        <taxon>Pseudomonadati</taxon>
        <taxon>Pseudomonadota</taxon>
        <taxon>Betaproteobacteria</taxon>
        <taxon>Rhodocyclales</taxon>
        <taxon>Zoogloeaceae</taxon>
        <taxon>Denitromonas</taxon>
    </lineage>
</organism>
<dbReference type="Pfam" id="PF13426">
    <property type="entry name" value="PAS_9"/>
    <property type="match status" value="1"/>
</dbReference>
<dbReference type="SUPFAM" id="SSF81606">
    <property type="entry name" value="PP2C-like"/>
    <property type="match status" value="1"/>
</dbReference>
<feature type="domain" description="Response regulatory" evidence="3">
    <location>
        <begin position="12"/>
        <end position="128"/>
    </location>
</feature>
<dbReference type="InterPro" id="IPR001932">
    <property type="entry name" value="PPM-type_phosphatase-like_dom"/>
</dbReference>
<dbReference type="Gene3D" id="3.30.450.20">
    <property type="entry name" value="PAS domain"/>
    <property type="match status" value="1"/>
</dbReference>
<dbReference type="GO" id="GO:0016791">
    <property type="term" value="F:phosphatase activity"/>
    <property type="evidence" value="ECO:0007669"/>
    <property type="project" value="TreeGrafter"/>
</dbReference>
<dbReference type="SMART" id="SM00448">
    <property type="entry name" value="REC"/>
    <property type="match status" value="1"/>
</dbReference>
<reference evidence="5" key="1">
    <citation type="journal article" date="2022" name="ISME J.">
        <title>Genetic and phylogenetic analysis of dissimilatory iodate-reducing bacteria identifies potential niches across the world's oceans.</title>
        <authorList>
            <person name="Reyes-Umana V."/>
            <person name="Henning Z."/>
            <person name="Lee K."/>
            <person name="Barnum T.P."/>
            <person name="Coates J.D."/>
        </authorList>
    </citation>
    <scope>NUCLEOTIDE SEQUENCE [LARGE SCALE GENOMIC DNA]</scope>
    <source>
        <strain evidence="5">IR12</strain>
    </source>
</reference>
<gene>
    <name evidence="4" type="ORF">I8J34_06965</name>
</gene>
<dbReference type="Gene3D" id="3.60.40.10">
    <property type="entry name" value="PPM-type phosphatase domain"/>
    <property type="match status" value="1"/>
</dbReference>
<dbReference type="InterPro" id="IPR052016">
    <property type="entry name" value="Bact_Sigma-Reg"/>
</dbReference>
<dbReference type="InterPro" id="IPR036457">
    <property type="entry name" value="PPM-type-like_dom_sf"/>
</dbReference>
<dbReference type="SUPFAM" id="SSF52172">
    <property type="entry name" value="CheY-like"/>
    <property type="match status" value="1"/>
</dbReference>
<dbReference type="InterPro" id="IPR011006">
    <property type="entry name" value="CheY-like_superfamily"/>
</dbReference>
<dbReference type="EMBL" id="JAEKFT010000006">
    <property type="protein sequence ID" value="MBT0960917.1"/>
    <property type="molecule type" value="Genomic_DNA"/>
</dbReference>
<evidence type="ECO:0000313" key="4">
    <source>
        <dbReference type="EMBL" id="MBT0960917.1"/>
    </source>
</evidence>
<keyword evidence="5" id="KW-1185">Reference proteome</keyword>
<protein>
    <submittedName>
        <fullName evidence="4">SpoIIE family protein phosphatase</fullName>
    </submittedName>
</protein>
<keyword evidence="2" id="KW-0597">Phosphoprotein</keyword>
<dbReference type="Gene3D" id="3.40.50.2300">
    <property type="match status" value="1"/>
</dbReference>
<dbReference type="AlphaFoldDB" id="A0A944DAK5"/>
<dbReference type="NCBIfam" id="TIGR00229">
    <property type="entry name" value="sensory_box"/>
    <property type="match status" value="1"/>
</dbReference>
<accession>A0A944DAK5</accession>